<dbReference type="EMBL" id="NNRN01000059">
    <property type="protein sequence ID" value="OYR25041.1"/>
    <property type="molecule type" value="Genomic_DNA"/>
</dbReference>
<accession>A0A256GEK4</accession>
<evidence type="ECO:0000256" key="3">
    <source>
        <dbReference type="ARBA" id="ARBA00046336"/>
    </source>
</evidence>
<dbReference type="RefSeq" id="WP_052820754.1">
    <property type="nucleotide sequence ID" value="NZ_JBHEEP010000019.1"/>
</dbReference>
<reference evidence="6 7" key="1">
    <citation type="submission" date="2017-07" db="EMBL/GenBank/DDBJ databases">
        <title>Draft genome of Ochrobactrum lupini type strain LUP21.</title>
        <authorList>
            <person name="Krzyzanowska D.M."/>
            <person name="Jafra S."/>
        </authorList>
    </citation>
    <scope>NUCLEOTIDE SEQUENCE [LARGE SCALE GENOMIC DNA]</scope>
    <source>
        <strain evidence="6 7">LUP21</strain>
    </source>
</reference>
<protein>
    <recommendedName>
        <fullName evidence="4">C-deglycosylation enzyme beta subunit</fullName>
    </recommendedName>
</protein>
<dbReference type="AlphaFoldDB" id="A0A256GEK4"/>
<evidence type="ECO:0000256" key="1">
    <source>
        <dbReference type="ARBA" id="ARBA00023239"/>
    </source>
</evidence>
<dbReference type="Proteomes" id="UP000216363">
    <property type="component" value="Unassembled WGS sequence"/>
</dbReference>
<evidence type="ECO:0000313" key="6">
    <source>
        <dbReference type="EMBL" id="OYR25041.1"/>
    </source>
</evidence>
<evidence type="ECO:0000313" key="7">
    <source>
        <dbReference type="Proteomes" id="UP000216363"/>
    </source>
</evidence>
<gene>
    <name evidence="6" type="ORF">CES86_4426</name>
</gene>
<name>A0A256GEK4_9HYPH</name>
<dbReference type="Pfam" id="PF19906">
    <property type="entry name" value="CGDB"/>
    <property type="match status" value="1"/>
</dbReference>
<sequence>MPAGTAYCIPQGMLGSTIANVDLDDDGIIDHFRFEIRNQFLHPEHPLGWIRGLTVAVDGEDVPTKMMGFVLRGQWIAVEKLPTIADIWWHMREMAEIYVQSRGLGAGRHRIDVDFDVSLFVHTPSIDQQGRWPTLRQQLTNEMELAA</sequence>
<evidence type="ECO:0000256" key="4">
    <source>
        <dbReference type="ARBA" id="ARBA00047208"/>
    </source>
</evidence>
<comment type="similarity">
    <text evidence="3">Belongs to the C-glycoside deglycosidase beta subunit family.</text>
</comment>
<evidence type="ECO:0000256" key="2">
    <source>
        <dbReference type="ARBA" id="ARBA00023277"/>
    </source>
</evidence>
<comment type="caution">
    <text evidence="6">The sequence shown here is derived from an EMBL/GenBank/DDBJ whole genome shotgun (WGS) entry which is preliminary data.</text>
</comment>
<dbReference type="InterPro" id="IPR045959">
    <property type="entry name" value="CGDB"/>
</dbReference>
<dbReference type="GO" id="GO:0016829">
    <property type="term" value="F:lyase activity"/>
    <property type="evidence" value="ECO:0007669"/>
    <property type="project" value="UniProtKB-KW"/>
</dbReference>
<feature type="domain" description="C-glycoside deglycosidase beta subunit" evidence="5">
    <location>
        <begin position="24"/>
        <end position="116"/>
    </location>
</feature>
<proteinExistence type="inferred from homology"/>
<keyword evidence="2" id="KW-0119">Carbohydrate metabolism</keyword>
<organism evidence="6 7">
    <name type="scientific">Brucella lupini</name>
    <dbReference type="NCBI Taxonomy" id="255457"/>
    <lineage>
        <taxon>Bacteria</taxon>
        <taxon>Pseudomonadati</taxon>
        <taxon>Pseudomonadota</taxon>
        <taxon>Alphaproteobacteria</taxon>
        <taxon>Hyphomicrobiales</taxon>
        <taxon>Brucellaceae</taxon>
        <taxon>Brucella/Ochrobactrum group</taxon>
        <taxon>Brucella</taxon>
    </lineage>
</organism>
<keyword evidence="1" id="KW-0456">Lyase</keyword>
<evidence type="ECO:0000259" key="5">
    <source>
        <dbReference type="Pfam" id="PF19906"/>
    </source>
</evidence>